<feature type="transmembrane region" description="Helical" evidence="6">
    <location>
        <begin position="262"/>
        <end position="286"/>
    </location>
</feature>
<dbReference type="PANTHER" id="PTHR43124">
    <property type="entry name" value="PURINE EFFLUX PUMP PBUE"/>
    <property type="match status" value="1"/>
</dbReference>
<keyword evidence="5 6" id="KW-0472">Membrane</keyword>
<protein>
    <submittedName>
        <fullName evidence="8">MFS transporter</fullName>
    </submittedName>
</protein>
<feature type="domain" description="Major facilitator superfamily (MFS) profile" evidence="7">
    <location>
        <begin position="47"/>
        <end position="450"/>
    </location>
</feature>
<proteinExistence type="predicted"/>
<dbReference type="CDD" id="cd06174">
    <property type="entry name" value="MFS"/>
    <property type="match status" value="1"/>
</dbReference>
<feature type="transmembrane region" description="Helical" evidence="6">
    <location>
        <begin position="423"/>
        <end position="444"/>
    </location>
</feature>
<feature type="transmembrane region" description="Helical" evidence="6">
    <location>
        <begin position="171"/>
        <end position="193"/>
    </location>
</feature>
<keyword evidence="3 6" id="KW-0812">Transmembrane</keyword>
<evidence type="ECO:0000256" key="4">
    <source>
        <dbReference type="ARBA" id="ARBA00022989"/>
    </source>
</evidence>
<evidence type="ECO:0000256" key="5">
    <source>
        <dbReference type="ARBA" id="ARBA00023136"/>
    </source>
</evidence>
<dbReference type="Gene3D" id="1.20.1250.20">
    <property type="entry name" value="MFS general substrate transporter like domains"/>
    <property type="match status" value="1"/>
</dbReference>
<dbReference type="InterPro" id="IPR011701">
    <property type="entry name" value="MFS"/>
</dbReference>
<comment type="subcellular location">
    <subcellularLocation>
        <location evidence="1">Cell membrane</location>
        <topology evidence="1">Multi-pass membrane protein</topology>
    </subcellularLocation>
</comment>
<gene>
    <name evidence="8" type="ORF">C1J01_11770</name>
</gene>
<evidence type="ECO:0000256" key="6">
    <source>
        <dbReference type="SAM" id="Phobius"/>
    </source>
</evidence>
<feature type="transmembrane region" description="Helical" evidence="6">
    <location>
        <begin position="298"/>
        <end position="317"/>
    </location>
</feature>
<feature type="transmembrane region" description="Helical" evidence="6">
    <location>
        <begin position="205"/>
        <end position="224"/>
    </location>
</feature>
<dbReference type="GO" id="GO:0022857">
    <property type="term" value="F:transmembrane transporter activity"/>
    <property type="evidence" value="ECO:0007669"/>
    <property type="project" value="InterPro"/>
</dbReference>
<keyword evidence="4 6" id="KW-1133">Transmembrane helix</keyword>
<evidence type="ECO:0000313" key="9">
    <source>
        <dbReference type="Proteomes" id="UP000249304"/>
    </source>
</evidence>
<dbReference type="InterPro" id="IPR050189">
    <property type="entry name" value="MFS_Efflux_Transporters"/>
</dbReference>
<evidence type="ECO:0000256" key="3">
    <source>
        <dbReference type="ARBA" id="ARBA00022692"/>
    </source>
</evidence>
<dbReference type="AlphaFoldDB" id="A0A2W2FXY1"/>
<feature type="transmembrane region" description="Helical" evidence="6">
    <location>
        <begin position="81"/>
        <end position="101"/>
    </location>
</feature>
<feature type="transmembrane region" description="Helical" evidence="6">
    <location>
        <begin position="113"/>
        <end position="132"/>
    </location>
</feature>
<dbReference type="EMBL" id="POUD01000036">
    <property type="protein sequence ID" value="PZG19644.1"/>
    <property type="molecule type" value="Genomic_DNA"/>
</dbReference>
<comment type="caution">
    <text evidence="8">The sequence shown here is derived from an EMBL/GenBank/DDBJ whole genome shotgun (WGS) entry which is preliminary data.</text>
</comment>
<keyword evidence="9" id="KW-1185">Reference proteome</keyword>
<accession>A0A2W2FXY1</accession>
<dbReference type="OrthoDB" id="3761592at2"/>
<sequence length="465" mass="49885">MRGAASKKALLELASRTTTGVEKERLAMRLSYVRELDEYPTGARRMKILTMAVLAILIGSYEGQIAPVVPLLLDDLDMSLATYGTVSGLAAVAGAIASILGGRLTDRLGRVRLLIPLMALTAVLCFVMTLVHTPRDLLLVRILLAFVDGVAMASTAPLIRDFSPRLGRAQAFGFWTWGPVGANFLAAAVAGWTLPMFDDSWRSQFVIMGCFSLVISIVIAFNIADLSPELRARIQHTERAATRVVDLSAPPRLRSLFSRPNIWAHVVGISLWLVLYVTLSLFGQTMLVGALGVSSAEASTIMAAFWSLNLITLIVTGRLSDRTQLRKPFSLGGTVAAVLVTAYLAVELGQEGVSTGTLMVTGALLGGSLGVAYAPWMANYSEDAEDADPRLQGTAWGLFGFLSKGIAVIGLLVIPHVVEATNWQTWLFVALGCLVLFIPAIVMFNGPWRRSARTPAPVALGEADS</sequence>
<feature type="transmembrane region" description="Helical" evidence="6">
    <location>
        <begin position="138"/>
        <end position="159"/>
    </location>
</feature>
<evidence type="ECO:0000256" key="1">
    <source>
        <dbReference type="ARBA" id="ARBA00004651"/>
    </source>
</evidence>
<keyword evidence="2" id="KW-1003">Cell membrane</keyword>
<dbReference type="SUPFAM" id="SSF103473">
    <property type="entry name" value="MFS general substrate transporter"/>
    <property type="match status" value="1"/>
</dbReference>
<dbReference type="InterPro" id="IPR020846">
    <property type="entry name" value="MFS_dom"/>
</dbReference>
<organism evidence="8 9">
    <name type="scientific">Nonomuraea aridisoli</name>
    <dbReference type="NCBI Taxonomy" id="2070368"/>
    <lineage>
        <taxon>Bacteria</taxon>
        <taxon>Bacillati</taxon>
        <taxon>Actinomycetota</taxon>
        <taxon>Actinomycetes</taxon>
        <taxon>Streptosporangiales</taxon>
        <taxon>Streptosporangiaceae</taxon>
        <taxon>Nonomuraea</taxon>
    </lineage>
</organism>
<dbReference type="PANTHER" id="PTHR43124:SF3">
    <property type="entry name" value="CHLORAMPHENICOL EFFLUX PUMP RV0191"/>
    <property type="match status" value="1"/>
</dbReference>
<name>A0A2W2FXY1_9ACTN</name>
<dbReference type="GO" id="GO:0005886">
    <property type="term" value="C:plasma membrane"/>
    <property type="evidence" value="ECO:0007669"/>
    <property type="project" value="UniProtKB-SubCell"/>
</dbReference>
<feature type="transmembrane region" description="Helical" evidence="6">
    <location>
        <begin position="395"/>
        <end position="417"/>
    </location>
</feature>
<dbReference type="Pfam" id="PF07690">
    <property type="entry name" value="MFS_1"/>
    <property type="match status" value="1"/>
</dbReference>
<feature type="transmembrane region" description="Helical" evidence="6">
    <location>
        <begin position="48"/>
        <end position="69"/>
    </location>
</feature>
<evidence type="ECO:0000313" key="8">
    <source>
        <dbReference type="EMBL" id="PZG19644.1"/>
    </source>
</evidence>
<feature type="transmembrane region" description="Helical" evidence="6">
    <location>
        <begin position="352"/>
        <end position="374"/>
    </location>
</feature>
<feature type="transmembrane region" description="Helical" evidence="6">
    <location>
        <begin position="329"/>
        <end position="346"/>
    </location>
</feature>
<reference evidence="8 9" key="1">
    <citation type="submission" date="2018-01" db="EMBL/GenBank/DDBJ databases">
        <title>Draft genome sequence of Nonomuraea sp. KC333.</title>
        <authorList>
            <person name="Sahin N."/>
            <person name="Saygin H."/>
            <person name="Ay H."/>
        </authorList>
    </citation>
    <scope>NUCLEOTIDE SEQUENCE [LARGE SCALE GENOMIC DNA]</scope>
    <source>
        <strain evidence="8 9">KC333</strain>
    </source>
</reference>
<dbReference type="Proteomes" id="UP000249304">
    <property type="component" value="Unassembled WGS sequence"/>
</dbReference>
<evidence type="ECO:0000259" key="7">
    <source>
        <dbReference type="PROSITE" id="PS50850"/>
    </source>
</evidence>
<dbReference type="PROSITE" id="PS50850">
    <property type="entry name" value="MFS"/>
    <property type="match status" value="1"/>
</dbReference>
<dbReference type="InterPro" id="IPR036259">
    <property type="entry name" value="MFS_trans_sf"/>
</dbReference>
<evidence type="ECO:0000256" key="2">
    <source>
        <dbReference type="ARBA" id="ARBA00022475"/>
    </source>
</evidence>